<dbReference type="AlphaFoldDB" id="A0A9D5CA57"/>
<dbReference type="Gene3D" id="1.10.10.60">
    <property type="entry name" value="Homeodomain-like"/>
    <property type="match status" value="1"/>
</dbReference>
<evidence type="ECO:0000256" key="2">
    <source>
        <dbReference type="SAM" id="MobiDB-lite"/>
    </source>
</evidence>
<accession>A0A9D5CA57</accession>
<dbReference type="EMBL" id="JAGGNH010000006">
    <property type="protein sequence ID" value="KAJ0969606.1"/>
    <property type="molecule type" value="Genomic_DNA"/>
</dbReference>
<name>A0A9D5CA57_9LILI</name>
<dbReference type="PANTHER" id="PTHR46327:SF3">
    <property type="entry name" value="TRANSCRIPTION FACTOR"/>
    <property type="match status" value="1"/>
</dbReference>
<dbReference type="Pfam" id="PF13837">
    <property type="entry name" value="Myb_DNA-bind_4"/>
    <property type="match status" value="1"/>
</dbReference>
<feature type="compositionally biased region" description="Acidic residues" evidence="2">
    <location>
        <begin position="284"/>
        <end position="305"/>
    </location>
</feature>
<keyword evidence="1" id="KW-0175">Coiled coil</keyword>
<sequence length="443" mass="50700">MEGNISSGNMMPGASYGVLDLQGSMHLHHQEHPHPSLLHHQQQPNHPHHQGSMVHPPMHEVFPLSMNQMHDADKQPMILDYNKAERGKTSGSDDEDPSFNTEDGVNGHIDTGKVKKTSPWQRMKWTDAMVKLLITVVSYIGEDLSDCSSGGRRKLALLQKKGKWKLVSKVMAERDCFVSPQQCEDKFNDLNKRYKRLNDILGRGTSCKVVENPALLDLMDHIPDKAKDDVKKILSSKHLFYEEMCSYHNGNRLHLPPDPALQRSLQLALRSGDDHDARRAVHEDLEDDDHQGEESDDREDDVEEDSGLHGDVGGACFTKRMKLGAELGDFGFGNALNAQDCNKHLVGSSVDMNQTFLDVSKPTWAAKQWISSRSVQLEEQRLHIQAEMLELEKQRFKWQRFSKKKDRELDRMRMENERMKLENERMSLELKRRELEIGLNQSN</sequence>
<dbReference type="Proteomes" id="UP001085076">
    <property type="component" value="Miscellaneous, Linkage group lg06"/>
</dbReference>
<protein>
    <recommendedName>
        <fullName evidence="3">Myb/SANT-like DNA-binding domain-containing protein</fullName>
    </recommendedName>
</protein>
<evidence type="ECO:0000259" key="3">
    <source>
        <dbReference type="Pfam" id="PF13837"/>
    </source>
</evidence>
<feature type="region of interest" description="Disordered" evidence="2">
    <location>
        <begin position="28"/>
        <end position="58"/>
    </location>
</feature>
<organism evidence="4 5">
    <name type="scientific">Dioscorea zingiberensis</name>
    <dbReference type="NCBI Taxonomy" id="325984"/>
    <lineage>
        <taxon>Eukaryota</taxon>
        <taxon>Viridiplantae</taxon>
        <taxon>Streptophyta</taxon>
        <taxon>Embryophyta</taxon>
        <taxon>Tracheophyta</taxon>
        <taxon>Spermatophyta</taxon>
        <taxon>Magnoliopsida</taxon>
        <taxon>Liliopsida</taxon>
        <taxon>Dioscoreales</taxon>
        <taxon>Dioscoreaceae</taxon>
        <taxon>Dioscorea</taxon>
    </lineage>
</organism>
<dbReference type="OrthoDB" id="641566at2759"/>
<dbReference type="PANTHER" id="PTHR46327">
    <property type="entry name" value="F16F4.11 PROTEIN-RELATED"/>
    <property type="match status" value="1"/>
</dbReference>
<evidence type="ECO:0000256" key="1">
    <source>
        <dbReference type="SAM" id="Coils"/>
    </source>
</evidence>
<keyword evidence="5" id="KW-1185">Reference proteome</keyword>
<evidence type="ECO:0000313" key="4">
    <source>
        <dbReference type="EMBL" id="KAJ0969606.1"/>
    </source>
</evidence>
<reference evidence="4" key="2">
    <citation type="journal article" date="2022" name="Hortic Res">
        <title>The genome of Dioscorea zingiberensis sheds light on the biosynthesis, origin and evolution of the medicinally important diosgenin saponins.</title>
        <authorList>
            <person name="Li Y."/>
            <person name="Tan C."/>
            <person name="Li Z."/>
            <person name="Guo J."/>
            <person name="Li S."/>
            <person name="Chen X."/>
            <person name="Wang C."/>
            <person name="Dai X."/>
            <person name="Yang H."/>
            <person name="Song W."/>
            <person name="Hou L."/>
            <person name="Xu J."/>
            <person name="Tong Z."/>
            <person name="Xu A."/>
            <person name="Yuan X."/>
            <person name="Wang W."/>
            <person name="Yang Q."/>
            <person name="Chen L."/>
            <person name="Sun Z."/>
            <person name="Wang K."/>
            <person name="Pan B."/>
            <person name="Chen J."/>
            <person name="Bao Y."/>
            <person name="Liu F."/>
            <person name="Qi X."/>
            <person name="Gang D.R."/>
            <person name="Wen J."/>
            <person name="Li J."/>
        </authorList>
    </citation>
    <scope>NUCLEOTIDE SEQUENCE</scope>
    <source>
        <strain evidence="4">Dzin_1.0</strain>
    </source>
</reference>
<feature type="domain" description="Myb/SANT-like DNA-binding" evidence="3">
    <location>
        <begin position="122"/>
        <end position="211"/>
    </location>
</feature>
<feature type="coiled-coil region" evidence="1">
    <location>
        <begin position="374"/>
        <end position="438"/>
    </location>
</feature>
<dbReference type="InterPro" id="IPR044822">
    <property type="entry name" value="Myb_DNA-bind_4"/>
</dbReference>
<evidence type="ECO:0000313" key="5">
    <source>
        <dbReference type="Proteomes" id="UP001085076"/>
    </source>
</evidence>
<comment type="caution">
    <text evidence="4">The sequence shown here is derived from an EMBL/GenBank/DDBJ whole genome shotgun (WGS) entry which is preliminary data.</text>
</comment>
<feature type="region of interest" description="Disordered" evidence="2">
    <location>
        <begin position="85"/>
        <end position="113"/>
    </location>
</feature>
<feature type="compositionally biased region" description="Low complexity" evidence="2">
    <location>
        <begin position="35"/>
        <end position="45"/>
    </location>
</feature>
<feature type="region of interest" description="Disordered" evidence="2">
    <location>
        <begin position="283"/>
        <end position="310"/>
    </location>
</feature>
<proteinExistence type="predicted"/>
<reference evidence="4" key="1">
    <citation type="submission" date="2021-03" db="EMBL/GenBank/DDBJ databases">
        <authorList>
            <person name="Li Z."/>
            <person name="Yang C."/>
        </authorList>
    </citation>
    <scope>NUCLEOTIDE SEQUENCE</scope>
    <source>
        <strain evidence="4">Dzin_1.0</strain>
        <tissue evidence="4">Leaf</tissue>
    </source>
</reference>
<gene>
    <name evidence="4" type="ORF">J5N97_022483</name>
</gene>